<dbReference type="STRING" id="92487.SAMN02745130_03510"/>
<dbReference type="InterPro" id="IPR036388">
    <property type="entry name" value="WH-like_DNA-bd_sf"/>
</dbReference>
<dbReference type="GO" id="GO:0003677">
    <property type="term" value="F:DNA binding"/>
    <property type="evidence" value="ECO:0007669"/>
    <property type="project" value="UniProtKB-KW"/>
</dbReference>
<keyword evidence="2" id="KW-0238">DNA-binding</keyword>
<dbReference type="EMBL" id="FUYB01000024">
    <property type="protein sequence ID" value="SKA93451.1"/>
    <property type="molecule type" value="Genomic_DNA"/>
</dbReference>
<evidence type="ECO:0000313" key="5">
    <source>
        <dbReference type="EMBL" id="SKA93451.1"/>
    </source>
</evidence>
<dbReference type="PANTHER" id="PTHR44688">
    <property type="entry name" value="DNA-BINDING TRANSCRIPTIONAL ACTIVATOR DEVR_DOSR"/>
    <property type="match status" value="1"/>
</dbReference>
<sequence length="282" mass="31781">MQTLAINQFNQTIAALFTSLGQDEFYLSLVSFIYQQVPADSSVVLLYQRGASPKLLLDRMTERDRSAMQAHYFAGAYLLSPFYLRWIADPLQDYLGRLADIVPKGFFDSVYYRDYYGRSGLNDEMSYLIPLSAQTAILFSLGRSEALPLFSELEKTELNAVYPIIVRAIQRHASLVTLPTSTRLKVWLDDGVKLFGQSLLTEREQHVVQMMLQGHSSKSCAKVLAISPTTERVHRRNIYTKLNISSQAELFKLFFAAISAENLTQGIDPLSALRSKASKTSV</sequence>
<evidence type="ECO:0000313" key="6">
    <source>
        <dbReference type="Proteomes" id="UP000190460"/>
    </source>
</evidence>
<dbReference type="RefSeq" id="WP_078923949.1">
    <property type="nucleotide sequence ID" value="NZ_FUYB01000024.1"/>
</dbReference>
<reference evidence="5 6" key="1">
    <citation type="submission" date="2017-02" db="EMBL/GenBank/DDBJ databases">
        <authorList>
            <person name="Peterson S.W."/>
        </authorList>
    </citation>
    <scope>NUCLEOTIDE SEQUENCE [LARGE SCALE GENOMIC DNA]</scope>
    <source>
        <strain evidence="5 6">ATCC 49788</strain>
    </source>
</reference>
<dbReference type="GO" id="GO:0006355">
    <property type="term" value="P:regulation of DNA-templated transcription"/>
    <property type="evidence" value="ECO:0007669"/>
    <property type="project" value="InterPro"/>
</dbReference>
<evidence type="ECO:0000256" key="3">
    <source>
        <dbReference type="ARBA" id="ARBA00023163"/>
    </source>
</evidence>
<dbReference type="PANTHER" id="PTHR44688:SF16">
    <property type="entry name" value="DNA-BINDING TRANSCRIPTIONAL ACTIVATOR DEVR_DOSR"/>
    <property type="match status" value="1"/>
</dbReference>
<evidence type="ECO:0000259" key="4">
    <source>
        <dbReference type="PROSITE" id="PS50043"/>
    </source>
</evidence>
<gene>
    <name evidence="5" type="ORF">SAMN02745130_03510</name>
</gene>
<dbReference type="CDD" id="cd06170">
    <property type="entry name" value="LuxR_C_like"/>
    <property type="match status" value="1"/>
</dbReference>
<keyword evidence="3" id="KW-0804">Transcription</keyword>
<dbReference type="InterPro" id="IPR016032">
    <property type="entry name" value="Sig_transdc_resp-reg_C-effctor"/>
</dbReference>
<accession>A0A1T4XWM8</accession>
<dbReference type="SMART" id="SM00421">
    <property type="entry name" value="HTH_LUXR"/>
    <property type="match status" value="1"/>
</dbReference>
<organism evidence="5 6">
    <name type="scientific">Thiothrix eikelboomii</name>
    <dbReference type="NCBI Taxonomy" id="92487"/>
    <lineage>
        <taxon>Bacteria</taxon>
        <taxon>Pseudomonadati</taxon>
        <taxon>Pseudomonadota</taxon>
        <taxon>Gammaproteobacteria</taxon>
        <taxon>Thiotrichales</taxon>
        <taxon>Thiotrichaceae</taxon>
        <taxon>Thiothrix</taxon>
    </lineage>
</organism>
<dbReference type="PROSITE" id="PS50043">
    <property type="entry name" value="HTH_LUXR_2"/>
    <property type="match status" value="1"/>
</dbReference>
<dbReference type="Proteomes" id="UP000190460">
    <property type="component" value="Unassembled WGS sequence"/>
</dbReference>
<dbReference type="SUPFAM" id="SSF46894">
    <property type="entry name" value="C-terminal effector domain of the bipartite response regulators"/>
    <property type="match status" value="1"/>
</dbReference>
<feature type="domain" description="HTH luxR-type" evidence="4">
    <location>
        <begin position="193"/>
        <end position="258"/>
    </location>
</feature>
<proteinExistence type="predicted"/>
<keyword evidence="6" id="KW-1185">Reference proteome</keyword>
<dbReference type="InterPro" id="IPR000792">
    <property type="entry name" value="Tscrpt_reg_LuxR_C"/>
</dbReference>
<dbReference type="PRINTS" id="PR00038">
    <property type="entry name" value="HTHLUXR"/>
</dbReference>
<evidence type="ECO:0000256" key="2">
    <source>
        <dbReference type="ARBA" id="ARBA00023125"/>
    </source>
</evidence>
<dbReference type="OrthoDB" id="343383at2"/>
<name>A0A1T4XWM8_9GAMM</name>
<evidence type="ECO:0000256" key="1">
    <source>
        <dbReference type="ARBA" id="ARBA00023015"/>
    </source>
</evidence>
<dbReference type="AlphaFoldDB" id="A0A1T4XWM8"/>
<protein>
    <submittedName>
        <fullName evidence="5">Regulatory protein, luxR family</fullName>
    </submittedName>
</protein>
<keyword evidence="1" id="KW-0805">Transcription regulation</keyword>
<dbReference type="Pfam" id="PF00196">
    <property type="entry name" value="GerE"/>
    <property type="match status" value="1"/>
</dbReference>
<dbReference type="Gene3D" id="1.10.10.10">
    <property type="entry name" value="Winged helix-like DNA-binding domain superfamily/Winged helix DNA-binding domain"/>
    <property type="match status" value="1"/>
</dbReference>